<dbReference type="AlphaFoldDB" id="A0AAN0JFV3"/>
<evidence type="ECO:0000256" key="1">
    <source>
        <dbReference type="SAM" id="MobiDB-lite"/>
    </source>
</evidence>
<dbReference type="RefSeq" id="XP_019855920.1">
    <property type="nucleotide sequence ID" value="XM_020000361.1"/>
</dbReference>
<protein>
    <submittedName>
        <fullName evidence="2">Uncharacterized protein</fullName>
    </submittedName>
</protein>
<organism evidence="2 3">
    <name type="scientific">Amphimedon queenslandica</name>
    <name type="common">Sponge</name>
    <dbReference type="NCBI Taxonomy" id="400682"/>
    <lineage>
        <taxon>Eukaryota</taxon>
        <taxon>Metazoa</taxon>
        <taxon>Porifera</taxon>
        <taxon>Demospongiae</taxon>
        <taxon>Heteroscleromorpha</taxon>
        <taxon>Haplosclerida</taxon>
        <taxon>Niphatidae</taxon>
        <taxon>Amphimedon</taxon>
    </lineage>
</organism>
<reference evidence="2" key="2">
    <citation type="submission" date="2024-06" db="UniProtKB">
        <authorList>
            <consortium name="EnsemblMetazoa"/>
        </authorList>
    </citation>
    <scope>IDENTIFICATION</scope>
</reference>
<accession>A0AAN0JFV3</accession>
<sequence length="110" mass="12669">MKWKKLTNIPNTVTNRYGHSLSVWNETQTIHWIIVFGGFSSVTDTRLIKIITSGRDLVVQPVLENNEYRQERARQRLAQAGHPPSTEDILDKKPQKSDPLDYSQVLLLII</sequence>
<name>A0AAN0JFV3_AMPQE</name>
<evidence type="ECO:0000313" key="2">
    <source>
        <dbReference type="EnsemblMetazoa" id="XP_019855920.1"/>
    </source>
</evidence>
<proteinExistence type="predicted"/>
<keyword evidence="3" id="KW-1185">Reference proteome</keyword>
<reference evidence="3" key="1">
    <citation type="journal article" date="2010" name="Nature">
        <title>The Amphimedon queenslandica genome and the evolution of animal complexity.</title>
        <authorList>
            <person name="Srivastava M."/>
            <person name="Simakov O."/>
            <person name="Chapman J."/>
            <person name="Fahey B."/>
            <person name="Gauthier M.E."/>
            <person name="Mitros T."/>
            <person name="Richards G.S."/>
            <person name="Conaco C."/>
            <person name="Dacre M."/>
            <person name="Hellsten U."/>
            <person name="Larroux C."/>
            <person name="Putnam N.H."/>
            <person name="Stanke M."/>
            <person name="Adamska M."/>
            <person name="Darling A."/>
            <person name="Degnan S.M."/>
            <person name="Oakley T.H."/>
            <person name="Plachetzki D.C."/>
            <person name="Zhai Y."/>
            <person name="Adamski M."/>
            <person name="Calcino A."/>
            <person name="Cummins S.F."/>
            <person name="Goodstein D.M."/>
            <person name="Harris C."/>
            <person name="Jackson D.J."/>
            <person name="Leys S.P."/>
            <person name="Shu S."/>
            <person name="Woodcroft B.J."/>
            <person name="Vervoort M."/>
            <person name="Kosik K.S."/>
            <person name="Manning G."/>
            <person name="Degnan B.M."/>
            <person name="Rokhsar D.S."/>
        </authorList>
    </citation>
    <scope>NUCLEOTIDE SEQUENCE [LARGE SCALE GENOMIC DNA]</scope>
</reference>
<dbReference type="KEGG" id="aqu:109584576"/>
<dbReference type="GeneID" id="109584576"/>
<evidence type="ECO:0000313" key="3">
    <source>
        <dbReference type="Proteomes" id="UP000007879"/>
    </source>
</evidence>
<dbReference type="Proteomes" id="UP000007879">
    <property type="component" value="Unassembled WGS sequence"/>
</dbReference>
<dbReference type="EnsemblMetazoa" id="XM_020000361.1">
    <property type="protein sequence ID" value="XP_019855920.1"/>
    <property type="gene ID" value="LOC109584576"/>
</dbReference>
<feature type="region of interest" description="Disordered" evidence="1">
    <location>
        <begin position="74"/>
        <end position="97"/>
    </location>
</feature>